<evidence type="ECO:0000313" key="4">
    <source>
        <dbReference type="Proteomes" id="UP001063166"/>
    </source>
</evidence>
<accession>A0A9P3UQA3</accession>
<name>A0A9P3UQA3_LYOSH</name>
<dbReference type="Proteomes" id="UP001063166">
    <property type="component" value="Unassembled WGS sequence"/>
</dbReference>
<evidence type="ECO:0000256" key="1">
    <source>
        <dbReference type="ARBA" id="ARBA00005986"/>
    </source>
</evidence>
<dbReference type="Pfam" id="PF07110">
    <property type="entry name" value="EthD"/>
    <property type="match status" value="1"/>
</dbReference>
<protein>
    <submittedName>
        <fullName evidence="3">EthD domain containing protein</fullName>
    </submittedName>
</protein>
<comment type="similarity">
    <text evidence="1">Belongs to the tpcK family.</text>
</comment>
<dbReference type="InterPro" id="IPR009799">
    <property type="entry name" value="EthD_dom"/>
</dbReference>
<dbReference type="AlphaFoldDB" id="A0A9P3UQA3"/>
<evidence type="ECO:0000259" key="2">
    <source>
        <dbReference type="Pfam" id="PF07110"/>
    </source>
</evidence>
<feature type="domain" description="EthD" evidence="2">
    <location>
        <begin position="19"/>
        <end position="110"/>
    </location>
</feature>
<dbReference type="Gene3D" id="3.30.70.100">
    <property type="match status" value="1"/>
</dbReference>
<gene>
    <name evidence="3" type="ORF">LshimejAT787_1402010</name>
</gene>
<keyword evidence="4" id="KW-1185">Reference proteome</keyword>
<proteinExistence type="inferred from homology"/>
<organism evidence="3 4">
    <name type="scientific">Lyophyllum shimeji</name>
    <name type="common">Hon-shimeji</name>
    <name type="synonym">Tricholoma shimeji</name>
    <dbReference type="NCBI Taxonomy" id="47721"/>
    <lineage>
        <taxon>Eukaryota</taxon>
        <taxon>Fungi</taxon>
        <taxon>Dikarya</taxon>
        <taxon>Basidiomycota</taxon>
        <taxon>Agaricomycotina</taxon>
        <taxon>Agaricomycetes</taxon>
        <taxon>Agaricomycetidae</taxon>
        <taxon>Agaricales</taxon>
        <taxon>Tricholomatineae</taxon>
        <taxon>Lyophyllaceae</taxon>
        <taxon>Lyophyllum</taxon>
    </lineage>
</organism>
<dbReference type="EMBL" id="BRPK01000014">
    <property type="protein sequence ID" value="GLB43689.1"/>
    <property type="molecule type" value="Genomic_DNA"/>
</dbReference>
<evidence type="ECO:0000313" key="3">
    <source>
        <dbReference type="EMBL" id="GLB43689.1"/>
    </source>
</evidence>
<comment type="caution">
    <text evidence="3">The sequence shown here is derived from an EMBL/GenBank/DDBJ whole genome shotgun (WGS) entry which is preliminary data.</text>
</comment>
<dbReference type="InterPro" id="IPR011008">
    <property type="entry name" value="Dimeric_a/b-barrel"/>
</dbReference>
<dbReference type="GO" id="GO:0016491">
    <property type="term" value="F:oxidoreductase activity"/>
    <property type="evidence" value="ECO:0007669"/>
    <property type="project" value="InterPro"/>
</dbReference>
<dbReference type="OrthoDB" id="3183782at2759"/>
<reference evidence="3" key="1">
    <citation type="submission" date="2022-07" db="EMBL/GenBank/DDBJ databases">
        <title>The genome of Lyophyllum shimeji provides insight into the initial evolution of ectomycorrhizal fungal genome.</title>
        <authorList>
            <person name="Kobayashi Y."/>
            <person name="Shibata T."/>
            <person name="Hirakawa H."/>
            <person name="Shigenobu S."/>
            <person name="Nishiyama T."/>
            <person name="Yamada A."/>
            <person name="Hasebe M."/>
            <person name="Kawaguchi M."/>
        </authorList>
    </citation>
    <scope>NUCLEOTIDE SEQUENCE</scope>
    <source>
        <strain evidence="3">AT787</strain>
    </source>
</reference>
<dbReference type="SUPFAM" id="SSF54909">
    <property type="entry name" value="Dimeric alpha+beta barrel"/>
    <property type="match status" value="1"/>
</dbReference>
<sequence>MSAPFRTDRVRLIVFLNGKPGLSKEDFSHYWRTVHGDLFRSPDIVKVIKYEQGHANDEFFVGPRRMGLPVAEWDGLMILDGESYEKLFAVFASEEYAQKVASDKVNFIDRPKCQILPLDLATLLEGRVEARGRAVHL</sequence>